<sequence>MAADNSVTLLDSGTADAAKRGTFHLFSELPTEIRIQIWQSSFVPRRVKLRTHAYRPRLDPRSTCGLLLVNNEAHSIFVEHYTKCLNDHGIQGIYINFSLDTLCINSGEKGLRKLLEQYPKAMRQVQWLDMRPNDQGRDVDWTTRGLQDMTSLRLLTFRWSHPDERKNDDSCWIYNIFRTASSMREVFKKRQEDTGEAPPVLAAFLTPCKIVEFWMKSHEFHAEHCKVNLKEPSRLTWDRFEIDMSKRWRESWPGREEGREGCTRKFWLATELE</sequence>
<dbReference type="Pfam" id="PF20150">
    <property type="entry name" value="2EXR"/>
    <property type="match status" value="1"/>
</dbReference>
<dbReference type="Proteomes" id="UP000184330">
    <property type="component" value="Unassembled WGS sequence"/>
</dbReference>
<dbReference type="OrthoDB" id="3458429at2759"/>
<dbReference type="EMBL" id="FJOG01000015">
    <property type="protein sequence ID" value="CZR60175.1"/>
    <property type="molecule type" value="Genomic_DNA"/>
</dbReference>
<evidence type="ECO:0000313" key="2">
    <source>
        <dbReference type="EMBL" id="CZR60175.1"/>
    </source>
</evidence>
<proteinExistence type="predicted"/>
<dbReference type="PANTHER" id="PTHR35910">
    <property type="entry name" value="2EXR DOMAIN-CONTAINING PROTEIN"/>
    <property type="match status" value="1"/>
</dbReference>
<reference evidence="2 3" key="1">
    <citation type="submission" date="2016-03" db="EMBL/GenBank/DDBJ databases">
        <authorList>
            <person name="Ploux O."/>
        </authorList>
    </citation>
    <scope>NUCLEOTIDE SEQUENCE [LARGE SCALE GENOMIC DNA]</scope>
    <source>
        <strain evidence="2 3">UAMH 11012</strain>
    </source>
</reference>
<evidence type="ECO:0000259" key="1">
    <source>
        <dbReference type="Pfam" id="PF20150"/>
    </source>
</evidence>
<gene>
    <name evidence="2" type="ORF">PAC_10071</name>
</gene>
<evidence type="ECO:0000313" key="3">
    <source>
        <dbReference type="Proteomes" id="UP000184330"/>
    </source>
</evidence>
<protein>
    <recommendedName>
        <fullName evidence="1">2EXR domain-containing protein</fullName>
    </recommendedName>
</protein>
<feature type="domain" description="2EXR" evidence="1">
    <location>
        <begin position="23"/>
        <end position="102"/>
    </location>
</feature>
<dbReference type="AlphaFoldDB" id="A0A1L7X588"/>
<accession>A0A1L7X588</accession>
<keyword evidence="3" id="KW-1185">Reference proteome</keyword>
<organism evidence="2 3">
    <name type="scientific">Phialocephala subalpina</name>
    <dbReference type="NCBI Taxonomy" id="576137"/>
    <lineage>
        <taxon>Eukaryota</taxon>
        <taxon>Fungi</taxon>
        <taxon>Dikarya</taxon>
        <taxon>Ascomycota</taxon>
        <taxon>Pezizomycotina</taxon>
        <taxon>Leotiomycetes</taxon>
        <taxon>Helotiales</taxon>
        <taxon>Mollisiaceae</taxon>
        <taxon>Phialocephala</taxon>
        <taxon>Phialocephala fortinii species complex</taxon>
    </lineage>
</organism>
<dbReference type="InterPro" id="IPR045518">
    <property type="entry name" value="2EXR"/>
</dbReference>
<dbReference type="PANTHER" id="PTHR35910:SF6">
    <property type="entry name" value="2EXR DOMAIN-CONTAINING PROTEIN"/>
    <property type="match status" value="1"/>
</dbReference>
<name>A0A1L7X588_9HELO</name>